<evidence type="ECO:0000313" key="2">
    <source>
        <dbReference type="Proteomes" id="UP000789525"/>
    </source>
</evidence>
<dbReference type="EMBL" id="CAJVPT010032477">
    <property type="protein sequence ID" value="CAG8701599.1"/>
    <property type="molecule type" value="Genomic_DNA"/>
</dbReference>
<proteinExistence type="predicted"/>
<organism evidence="1 2">
    <name type="scientific">Acaulospora colombiana</name>
    <dbReference type="NCBI Taxonomy" id="27376"/>
    <lineage>
        <taxon>Eukaryota</taxon>
        <taxon>Fungi</taxon>
        <taxon>Fungi incertae sedis</taxon>
        <taxon>Mucoromycota</taxon>
        <taxon>Glomeromycotina</taxon>
        <taxon>Glomeromycetes</taxon>
        <taxon>Diversisporales</taxon>
        <taxon>Acaulosporaceae</taxon>
        <taxon>Acaulospora</taxon>
    </lineage>
</organism>
<comment type="caution">
    <text evidence="1">The sequence shown here is derived from an EMBL/GenBank/DDBJ whole genome shotgun (WGS) entry which is preliminary data.</text>
</comment>
<keyword evidence="2" id="KW-1185">Reference proteome</keyword>
<name>A0ACA9PC05_9GLOM</name>
<evidence type="ECO:0000313" key="1">
    <source>
        <dbReference type="EMBL" id="CAG8701599.1"/>
    </source>
</evidence>
<feature type="non-terminal residue" evidence="1">
    <location>
        <position position="1"/>
    </location>
</feature>
<accession>A0ACA9PC05</accession>
<reference evidence="1" key="1">
    <citation type="submission" date="2021-06" db="EMBL/GenBank/DDBJ databases">
        <authorList>
            <person name="Kallberg Y."/>
            <person name="Tangrot J."/>
            <person name="Rosling A."/>
        </authorList>
    </citation>
    <scope>NUCLEOTIDE SEQUENCE</scope>
    <source>
        <strain evidence="1">CL356</strain>
    </source>
</reference>
<gene>
    <name evidence="1" type="ORF">ACOLOM_LOCUS10270</name>
</gene>
<sequence>EEEEQPKGKGGKKTSKPKKKPSPKEEKEEDKMDDAELEWAHRERAHELRALAKELGGRIRSLRFFQCVRAFQGDANLRTTCPQCKRSNLLPNEVSILSSCGHVGCNACVTAAAANEACVQQASGECRVPASPLFVVPADTLGHDKKADADGRHWGQKLEDITELIRSLPSDERVLIFVQFPDLTKKVAEALTASKLTFTEIKGTALHQAKVLQDFQDPSSKVRILLLNLGDESASGGNLTVANHAVFISPLLAKNQFEYTQAETQAIGRIRRFGQMKTANIYRFVTRSTIDQEIYTNRGQSLGDLSKRVQISRTIALKDNEDLSGVHTSGIEMDTSE</sequence>
<dbReference type="Proteomes" id="UP000789525">
    <property type="component" value="Unassembled WGS sequence"/>
</dbReference>
<protein>
    <submittedName>
        <fullName evidence="1">10661_t:CDS:1</fullName>
    </submittedName>
</protein>